<dbReference type="AlphaFoldDB" id="A0A9P5SSJ5"/>
<evidence type="ECO:0000313" key="3">
    <source>
        <dbReference type="Proteomes" id="UP000696485"/>
    </source>
</evidence>
<evidence type="ECO:0000256" key="1">
    <source>
        <dbReference type="SAM" id="MobiDB-lite"/>
    </source>
</evidence>
<feature type="compositionally biased region" description="Polar residues" evidence="1">
    <location>
        <begin position="36"/>
        <end position="58"/>
    </location>
</feature>
<sequence length="316" mass="35481">MSRSPSFSQDRIAKGVLPPLKMSQPSMPASFPPPQRFSNPSQHPHAPTSLQQYRSASPTRHAPIPQSRPSYHHHPYHPSSPREKFSCPASTPARDDHQNHLMSPRRMSERGLSSPSAFSEYPRSPYSHHHYQSPMPLSPSHHAMFSRGVVTPPPVNVSQSPFDREYGSSMSRSPSISSVQSFSRDNSPFGSENDDYVSPASVSMTSLSSTDSASSSTPSCSSNTQLLLCPVCSRAFKPSKNQNCNLRRHLKNVHNMSPTMHPRKCKWDSLPDGRVKDDKDRKERTRKSKRLWARKFRLRRKVEEAAVVLSMLSQAV</sequence>
<dbReference type="EMBL" id="JAAAUY010000043">
    <property type="protein sequence ID" value="KAF9336886.1"/>
    <property type="molecule type" value="Genomic_DNA"/>
</dbReference>
<feature type="compositionally biased region" description="Basic and acidic residues" evidence="1">
    <location>
        <begin position="265"/>
        <end position="283"/>
    </location>
</feature>
<feature type="compositionally biased region" description="Low complexity" evidence="1">
    <location>
        <begin position="201"/>
        <end position="220"/>
    </location>
</feature>
<keyword evidence="3" id="KW-1185">Reference proteome</keyword>
<comment type="caution">
    <text evidence="2">The sequence shown here is derived from an EMBL/GenBank/DDBJ whole genome shotgun (WGS) entry which is preliminary data.</text>
</comment>
<dbReference type="Proteomes" id="UP000696485">
    <property type="component" value="Unassembled WGS sequence"/>
</dbReference>
<protein>
    <submittedName>
        <fullName evidence="2">Uncharacterized protein</fullName>
    </submittedName>
</protein>
<organism evidence="2 3">
    <name type="scientific">Podila minutissima</name>
    <dbReference type="NCBI Taxonomy" id="64525"/>
    <lineage>
        <taxon>Eukaryota</taxon>
        <taxon>Fungi</taxon>
        <taxon>Fungi incertae sedis</taxon>
        <taxon>Mucoromycota</taxon>
        <taxon>Mortierellomycotina</taxon>
        <taxon>Mortierellomycetes</taxon>
        <taxon>Mortierellales</taxon>
        <taxon>Mortierellaceae</taxon>
        <taxon>Podila</taxon>
    </lineage>
</organism>
<gene>
    <name evidence="2" type="ORF">BG006_006994</name>
</gene>
<evidence type="ECO:0000313" key="2">
    <source>
        <dbReference type="EMBL" id="KAF9336886.1"/>
    </source>
</evidence>
<accession>A0A9P5SSJ5</accession>
<feature type="region of interest" description="Disordered" evidence="1">
    <location>
        <begin position="155"/>
        <end position="220"/>
    </location>
</feature>
<name>A0A9P5SSJ5_9FUNG</name>
<proteinExistence type="predicted"/>
<reference evidence="2" key="1">
    <citation type="journal article" date="2020" name="Fungal Divers.">
        <title>Resolving the Mortierellaceae phylogeny through synthesis of multi-gene phylogenetics and phylogenomics.</title>
        <authorList>
            <person name="Vandepol N."/>
            <person name="Liber J."/>
            <person name="Desiro A."/>
            <person name="Na H."/>
            <person name="Kennedy M."/>
            <person name="Barry K."/>
            <person name="Grigoriev I.V."/>
            <person name="Miller A.N."/>
            <person name="O'Donnell K."/>
            <person name="Stajich J.E."/>
            <person name="Bonito G."/>
        </authorList>
    </citation>
    <scope>NUCLEOTIDE SEQUENCE</scope>
    <source>
        <strain evidence="2">NVP1</strain>
    </source>
</reference>
<feature type="region of interest" description="Disordered" evidence="1">
    <location>
        <begin position="255"/>
        <end position="286"/>
    </location>
</feature>
<feature type="compositionally biased region" description="Low complexity" evidence="1">
    <location>
        <begin position="168"/>
        <end position="183"/>
    </location>
</feature>
<feature type="region of interest" description="Disordered" evidence="1">
    <location>
        <begin position="1"/>
        <end position="121"/>
    </location>
</feature>